<dbReference type="Proteomes" id="UP000192596">
    <property type="component" value="Unassembled WGS sequence"/>
</dbReference>
<comment type="caution">
    <text evidence="1">The sequence shown here is derived from an EMBL/GenBank/DDBJ whole genome shotgun (WGS) entry which is preliminary data.</text>
</comment>
<evidence type="ECO:0000313" key="1">
    <source>
        <dbReference type="EMBL" id="OQO02861.1"/>
    </source>
</evidence>
<proteinExistence type="predicted"/>
<accession>A0A1V8SUZ5</accession>
<organism evidence="1 2">
    <name type="scientific">Cryoendolithus antarcticus</name>
    <dbReference type="NCBI Taxonomy" id="1507870"/>
    <lineage>
        <taxon>Eukaryota</taxon>
        <taxon>Fungi</taxon>
        <taxon>Dikarya</taxon>
        <taxon>Ascomycota</taxon>
        <taxon>Pezizomycotina</taxon>
        <taxon>Dothideomycetes</taxon>
        <taxon>Dothideomycetidae</taxon>
        <taxon>Cladosporiales</taxon>
        <taxon>Cladosporiaceae</taxon>
        <taxon>Cryoendolithus</taxon>
    </lineage>
</organism>
<evidence type="ECO:0000313" key="2">
    <source>
        <dbReference type="Proteomes" id="UP000192596"/>
    </source>
</evidence>
<name>A0A1V8SUZ5_9PEZI</name>
<sequence length="201" mass="22575">MASTNMHGTISIIESAQSWPHGPTSRPTMPTLSLLPKECHLLALPAELRLEIFAHVANEPSPLEQLIRAAQAGTFLYTENVVRMLYRAIDTGFMQSCRQIRVEALEVVVEAVEAGLNRMERGGEQLHEQGDLRQSLDLPTSERQGYLQLRYAELARNALPIWVGWAGECGRAIPLRDIYRVSTTLQDFRKRQGDGTTVVFF</sequence>
<dbReference type="EMBL" id="NAJO01000026">
    <property type="protein sequence ID" value="OQO02861.1"/>
    <property type="molecule type" value="Genomic_DNA"/>
</dbReference>
<keyword evidence="2" id="KW-1185">Reference proteome</keyword>
<gene>
    <name evidence="1" type="ORF">B0A48_11144</name>
</gene>
<dbReference type="AlphaFoldDB" id="A0A1V8SUZ5"/>
<dbReference type="InParanoid" id="A0A1V8SUZ5"/>
<protein>
    <submittedName>
        <fullName evidence="1">Uncharacterized protein</fullName>
    </submittedName>
</protein>
<reference evidence="2" key="1">
    <citation type="submission" date="2017-03" db="EMBL/GenBank/DDBJ databases">
        <title>Genomes of endolithic fungi from Antarctica.</title>
        <authorList>
            <person name="Coleine C."/>
            <person name="Masonjones S."/>
            <person name="Stajich J.E."/>
        </authorList>
    </citation>
    <scope>NUCLEOTIDE SEQUENCE [LARGE SCALE GENOMIC DNA]</scope>
    <source>
        <strain evidence="2">CCFEE 5527</strain>
    </source>
</reference>